<evidence type="ECO:0000313" key="10">
    <source>
        <dbReference type="Proteomes" id="UP000814176"/>
    </source>
</evidence>
<evidence type="ECO:0000256" key="1">
    <source>
        <dbReference type="ARBA" id="ARBA00022598"/>
    </source>
</evidence>
<dbReference type="SMART" id="SM00796">
    <property type="entry name" value="AHS1"/>
    <property type="match status" value="1"/>
</dbReference>
<dbReference type="InterPro" id="IPR003833">
    <property type="entry name" value="CT_C_D"/>
</dbReference>
<dbReference type="PROSITE" id="PS50975">
    <property type="entry name" value="ATP_GRASP"/>
    <property type="match status" value="1"/>
</dbReference>
<sequence>MAASFQQQKLLVANRGEIAVRILRTARRLHIPTVAIYTRTDATSPHVLLADEAVALRPDDHDPVSNSRGYLDAEAIVDICEERGVTLVHPGYGFLSENTQFASLLRDAGVTFLGPRPETIQTMGLKHEAKALAIEVYVPLVPGSDGLLESEDEAVKVANKIGYPIMLKSTAGGGGMGLVICRNAEELRTRFHSTQERATSLFKNGGVFLERYYPHARHVEIQVFGNGLGHAIHLGERECSVQRRHQKVIEETPSPFMVKHPDVFEKMSAAALRLCQRIKYASAGTVEFLVDDDSQEMFFLEMNTRLQVEHPVTEATNPGLDIVELMIRQGIAERETRDGGLFPDKLEQEPFSVPPDQRNLHAIEARVYCENPVAQFKPSPGVLQHVEFMKAEWLRIESWIETGTTVTPYFDPLVCKLVVTAPTREEAIARMQQALSESKVFGPPNNMAYLKAICESDVFKAGNAMTTFLDTFAFTPRAMDVLSGGLETSVQDYPGRRIGMGIPRGGPMDPLAFRAANMLVKNDPGTEALEITLVGCRLLFHVPAVIAVTGAATKVTVNGEDVEMWRSVVVPAGAKVSVGTIKGTGFRAYLAVRGGFPEIPEHLGSKSTSIGLGGYQGRALHAGDTIALGACSPLEDEQMLALPSTLIPVYPADWVVYCLSGPHSDEEFVTAEGVREFFSTRWKVSASSNRMGIRLEGPPLKWARETGGEGGSHPSNVLDNGYAFGTINVNGDTPVLLTNDGPDMGGYMCFCTVATEDLWKVGQLRPGSTIQFHRISVEQAMELATVRQRYFAGLEDVISSKESTPGVPPPAIFSQTFTDLSQDPKIHVVEPAVGSVRPRVIFRQAGDSAILVEYGEMKLDFNLRARIHALEGKIRQRDVKGIWSLAPCIRSTMVHYDPSAISQSDLLAILVDAETSLPDTLADTVFPARRITFPIVLDDRWSKEALEKYMRSTRAEAAYLPSNIEYLANNNGLEGGGEEALRLLVKSEYLVFAVGFYMACPFLVPIDPRCRLVGQKMNPSRTYTPRGAVGIAGLVAAIYPIESPGGYQLYGRTLPPWQTWGKGRDFGPDQPWLLQPFDQVVLEPVTEAQYIEAETQFDAGRYVFKIEERNFSMAEYNKFVAGIADEVRLFKESQALGVKSEEARERELFSKWLAQKQEALKEAETGDDSTEVDETAESVVSSLTASVWKIKCKPGDVIKSSEDVLIILEAMKTEVNVEAGEENVGRAVVGFGKGIKEGAAVGSGDVLVMLK</sequence>
<keyword evidence="4 6" id="KW-0067">ATP-binding</keyword>
<accession>A0ABQ8KQE2</accession>
<reference evidence="9 10" key="1">
    <citation type="journal article" date="2021" name="Environ. Microbiol.">
        <title>Gene family expansions and transcriptome signatures uncover fungal adaptations to wood decay.</title>
        <authorList>
            <person name="Hage H."/>
            <person name="Miyauchi S."/>
            <person name="Viragh M."/>
            <person name="Drula E."/>
            <person name="Min B."/>
            <person name="Chaduli D."/>
            <person name="Navarro D."/>
            <person name="Favel A."/>
            <person name="Norest M."/>
            <person name="Lesage-Meessen L."/>
            <person name="Balint B."/>
            <person name="Merenyi Z."/>
            <person name="de Eugenio L."/>
            <person name="Morin E."/>
            <person name="Martinez A.T."/>
            <person name="Baldrian P."/>
            <person name="Stursova M."/>
            <person name="Martinez M.J."/>
            <person name="Novotny C."/>
            <person name="Magnuson J.K."/>
            <person name="Spatafora J.W."/>
            <person name="Maurice S."/>
            <person name="Pangilinan J."/>
            <person name="Andreopoulos W."/>
            <person name="LaButti K."/>
            <person name="Hundley H."/>
            <person name="Na H."/>
            <person name="Kuo A."/>
            <person name="Barry K."/>
            <person name="Lipzen A."/>
            <person name="Henrissat B."/>
            <person name="Riley R."/>
            <person name="Ahrendt S."/>
            <person name="Nagy L.G."/>
            <person name="Grigoriev I.V."/>
            <person name="Martin F."/>
            <person name="Rosso M.N."/>
        </authorList>
    </citation>
    <scope>NUCLEOTIDE SEQUENCE [LARGE SCALE GENOMIC DNA]</scope>
    <source>
        <strain evidence="9 10">CIRM-BRFM 1785</strain>
    </source>
</reference>
<gene>
    <name evidence="9" type="ORF">C8Q71DRAFT_889208</name>
</gene>
<dbReference type="InterPro" id="IPR050856">
    <property type="entry name" value="Biotin_carboxylase_complex"/>
</dbReference>
<dbReference type="Pfam" id="PF02786">
    <property type="entry name" value="CPSase_L_D2"/>
    <property type="match status" value="1"/>
</dbReference>
<evidence type="ECO:0000256" key="6">
    <source>
        <dbReference type="PROSITE-ProRule" id="PRU00409"/>
    </source>
</evidence>
<keyword evidence="1" id="KW-0436">Ligase</keyword>
<dbReference type="SUPFAM" id="SSF51246">
    <property type="entry name" value="Rudiment single hybrid motif"/>
    <property type="match status" value="1"/>
</dbReference>
<evidence type="ECO:0000313" key="9">
    <source>
        <dbReference type="EMBL" id="KAH9840612.1"/>
    </source>
</evidence>
<dbReference type="InterPro" id="IPR005479">
    <property type="entry name" value="CPAse_ATP-bd"/>
</dbReference>
<dbReference type="Gene3D" id="3.30.1360.40">
    <property type="match status" value="1"/>
</dbReference>
<dbReference type="InterPro" id="IPR016185">
    <property type="entry name" value="PreATP-grasp_dom_sf"/>
</dbReference>
<dbReference type="PANTHER" id="PTHR18866:SF128">
    <property type="entry name" value="UREA AMIDOLYASE"/>
    <property type="match status" value="1"/>
</dbReference>
<dbReference type="InterPro" id="IPR029000">
    <property type="entry name" value="Cyclophilin-like_dom_sf"/>
</dbReference>
<dbReference type="Pfam" id="PF02682">
    <property type="entry name" value="CT_C_D"/>
    <property type="match status" value="1"/>
</dbReference>
<dbReference type="Pfam" id="PF02626">
    <property type="entry name" value="CT_A_B"/>
    <property type="match status" value="1"/>
</dbReference>
<keyword evidence="5" id="KW-0092">Biotin</keyword>
<dbReference type="Gene3D" id="3.30.470.20">
    <property type="entry name" value="ATP-grasp fold, B domain"/>
    <property type="match status" value="1"/>
</dbReference>
<dbReference type="PANTHER" id="PTHR18866">
    <property type="entry name" value="CARBOXYLASE:PYRUVATE/ACETYL-COA/PROPIONYL-COA CARBOXYLASE"/>
    <property type="match status" value="1"/>
</dbReference>
<dbReference type="SUPFAM" id="SSF52440">
    <property type="entry name" value="PreATP-grasp domain"/>
    <property type="match status" value="1"/>
</dbReference>
<protein>
    <submittedName>
        <fullName evidence="9">Urea carboxylase</fullName>
    </submittedName>
</protein>
<dbReference type="GeneID" id="72009363"/>
<dbReference type="RefSeq" id="XP_047782078.1">
    <property type="nucleotide sequence ID" value="XM_047928631.1"/>
</dbReference>
<dbReference type="InterPro" id="IPR005481">
    <property type="entry name" value="BC-like_N"/>
</dbReference>
<dbReference type="InterPro" id="IPR003778">
    <property type="entry name" value="CT_A_B"/>
</dbReference>
<comment type="caution">
    <text evidence="9">The sequence shown here is derived from an EMBL/GenBank/DDBJ whole genome shotgun (WGS) entry which is preliminary data.</text>
</comment>
<dbReference type="InterPro" id="IPR011764">
    <property type="entry name" value="Biotin_carboxylation_dom"/>
</dbReference>
<dbReference type="Pfam" id="PF02785">
    <property type="entry name" value="Biotin_carb_C"/>
    <property type="match status" value="1"/>
</dbReference>
<keyword evidence="3" id="KW-0378">Hydrolase</keyword>
<dbReference type="SUPFAM" id="SSF51230">
    <property type="entry name" value="Single hybrid motif"/>
    <property type="match status" value="1"/>
</dbReference>
<evidence type="ECO:0000256" key="5">
    <source>
        <dbReference type="ARBA" id="ARBA00023267"/>
    </source>
</evidence>
<dbReference type="CDD" id="cd06850">
    <property type="entry name" value="biotinyl_domain"/>
    <property type="match status" value="1"/>
</dbReference>
<dbReference type="SMART" id="SM00797">
    <property type="entry name" value="AHS2"/>
    <property type="match status" value="1"/>
</dbReference>
<dbReference type="Pfam" id="PF00289">
    <property type="entry name" value="Biotin_carb_N"/>
    <property type="match status" value="1"/>
</dbReference>
<dbReference type="SUPFAM" id="SSF56059">
    <property type="entry name" value="Glutathione synthetase ATP-binding domain-like"/>
    <property type="match status" value="1"/>
</dbReference>
<keyword evidence="2 6" id="KW-0547">Nucleotide-binding</keyword>
<dbReference type="EMBL" id="JADCUA010000004">
    <property type="protein sequence ID" value="KAH9840612.1"/>
    <property type="molecule type" value="Genomic_DNA"/>
</dbReference>
<dbReference type="InterPro" id="IPR011054">
    <property type="entry name" value="Rudment_hybrid_motif"/>
</dbReference>
<dbReference type="SUPFAM" id="SSF160467">
    <property type="entry name" value="PH0987 N-terminal domain-like"/>
    <property type="match status" value="1"/>
</dbReference>
<evidence type="ECO:0000259" key="8">
    <source>
        <dbReference type="PROSITE" id="PS50979"/>
    </source>
</evidence>
<dbReference type="SUPFAM" id="SSF50891">
    <property type="entry name" value="Cyclophilin-like"/>
    <property type="match status" value="2"/>
</dbReference>
<proteinExistence type="predicted"/>
<feature type="domain" description="Biotin carboxylation" evidence="8">
    <location>
        <begin position="6"/>
        <end position="474"/>
    </location>
</feature>
<dbReference type="PROSITE" id="PS00866">
    <property type="entry name" value="CPSASE_1"/>
    <property type="match status" value="1"/>
</dbReference>
<dbReference type="InterPro" id="IPR011761">
    <property type="entry name" value="ATP-grasp"/>
</dbReference>
<evidence type="ECO:0000256" key="3">
    <source>
        <dbReference type="ARBA" id="ARBA00022801"/>
    </source>
</evidence>
<evidence type="ECO:0000256" key="4">
    <source>
        <dbReference type="ARBA" id="ARBA00022840"/>
    </source>
</evidence>
<dbReference type="Gene3D" id="2.40.100.10">
    <property type="entry name" value="Cyclophilin-like"/>
    <property type="match status" value="2"/>
</dbReference>
<name>A0ABQ8KQE2_9APHY</name>
<organism evidence="9 10">
    <name type="scientific">Rhodofomes roseus</name>
    <dbReference type="NCBI Taxonomy" id="34475"/>
    <lineage>
        <taxon>Eukaryota</taxon>
        <taxon>Fungi</taxon>
        <taxon>Dikarya</taxon>
        <taxon>Basidiomycota</taxon>
        <taxon>Agaricomycotina</taxon>
        <taxon>Agaricomycetes</taxon>
        <taxon>Polyporales</taxon>
        <taxon>Rhodofomes</taxon>
    </lineage>
</organism>
<evidence type="ECO:0000259" key="7">
    <source>
        <dbReference type="PROSITE" id="PS50975"/>
    </source>
</evidence>
<dbReference type="PROSITE" id="PS50979">
    <property type="entry name" value="BC"/>
    <property type="match status" value="1"/>
</dbReference>
<dbReference type="NCBIfam" id="TIGR00724">
    <property type="entry name" value="urea_amlyse_rel"/>
    <property type="match status" value="1"/>
</dbReference>
<dbReference type="Gene3D" id="2.40.50.100">
    <property type="match status" value="1"/>
</dbReference>
<dbReference type="InterPro" id="IPR011053">
    <property type="entry name" value="Single_hybrid_motif"/>
</dbReference>
<evidence type="ECO:0000256" key="2">
    <source>
        <dbReference type="ARBA" id="ARBA00022741"/>
    </source>
</evidence>
<feature type="domain" description="ATP-grasp" evidence="7">
    <location>
        <begin position="130"/>
        <end position="331"/>
    </location>
</feature>
<dbReference type="Proteomes" id="UP000814176">
    <property type="component" value="Unassembled WGS sequence"/>
</dbReference>
<keyword evidence="10" id="KW-1185">Reference proteome</keyword>
<dbReference type="InterPro" id="IPR005482">
    <property type="entry name" value="Biotin_COase_C"/>
</dbReference>
<dbReference type="PROSITE" id="PS00867">
    <property type="entry name" value="CPSASE_2"/>
    <property type="match status" value="1"/>
</dbReference>
<dbReference type="SMART" id="SM00878">
    <property type="entry name" value="Biotin_carb_C"/>
    <property type="match status" value="1"/>
</dbReference>